<accession>Q08NA2</accession>
<sequence length="244" mass="26074">MAVEPPLPQGRLGGAGLPVGQGKGQPPHIGADGDVVQRAARGQIHEHRRRLGREHLRLELAAPFWIEARVGEAQQGVQPIGMHRREPHAAEVGVAGPMRHVRSPAQGERASAHERQREEETLKDQGRAAGGPHLQDVVPRPHRPRGEAQLRRADEGLLAGAGADGLGTAHARQVVGTQPRRLLVLAQVGEVERPAGDERQGQRGAEDLPSRLAFAPIQQHQPFSGPVGAGHDTPCDRQHVGVAA</sequence>
<feature type="region of interest" description="Disordered" evidence="1">
    <location>
        <begin position="97"/>
        <end position="142"/>
    </location>
</feature>
<feature type="region of interest" description="Disordered" evidence="1">
    <location>
        <begin position="193"/>
        <end position="244"/>
    </location>
</feature>
<dbReference type="Proteomes" id="UP000032702">
    <property type="component" value="Unassembled WGS sequence"/>
</dbReference>
<feature type="region of interest" description="Disordered" evidence="1">
    <location>
        <begin position="1"/>
        <end position="25"/>
    </location>
</feature>
<comment type="caution">
    <text evidence="2">The sequence shown here is derived from an EMBL/GenBank/DDBJ whole genome shotgun (WGS) entry which is preliminary data.</text>
</comment>
<reference evidence="2 3" key="1">
    <citation type="submission" date="2006-04" db="EMBL/GenBank/DDBJ databases">
        <authorList>
            <person name="Nierman W.C."/>
        </authorList>
    </citation>
    <scope>NUCLEOTIDE SEQUENCE [LARGE SCALE GENOMIC DNA]</scope>
    <source>
        <strain evidence="2 3">DW4/3-1</strain>
    </source>
</reference>
<name>Q08NA2_STIAD</name>
<protein>
    <submittedName>
        <fullName evidence="2">Uncharacterized protein</fullName>
    </submittedName>
</protein>
<feature type="compositionally biased region" description="Basic and acidic residues" evidence="1">
    <location>
        <begin position="193"/>
        <end position="209"/>
    </location>
</feature>
<feature type="compositionally biased region" description="Basic and acidic residues" evidence="1">
    <location>
        <begin position="233"/>
        <end position="244"/>
    </location>
</feature>
<evidence type="ECO:0000313" key="3">
    <source>
        <dbReference type="Proteomes" id="UP000032702"/>
    </source>
</evidence>
<evidence type="ECO:0000313" key="2">
    <source>
        <dbReference type="EMBL" id="EAU61961.1"/>
    </source>
</evidence>
<feature type="compositionally biased region" description="Basic and acidic residues" evidence="1">
    <location>
        <begin position="110"/>
        <end position="126"/>
    </location>
</feature>
<evidence type="ECO:0000256" key="1">
    <source>
        <dbReference type="SAM" id="MobiDB-lite"/>
    </source>
</evidence>
<dbReference type="EMBL" id="AAMD01000295">
    <property type="protein sequence ID" value="EAU61961.1"/>
    <property type="molecule type" value="Genomic_DNA"/>
</dbReference>
<dbReference type="AlphaFoldDB" id="Q08NA2"/>
<gene>
    <name evidence="2" type="ORF">STIAU_6581</name>
</gene>
<feature type="compositionally biased region" description="Gly residues" evidence="1">
    <location>
        <begin position="11"/>
        <end position="23"/>
    </location>
</feature>
<organism evidence="2 3">
    <name type="scientific">Stigmatella aurantiaca (strain DW4/3-1)</name>
    <dbReference type="NCBI Taxonomy" id="378806"/>
    <lineage>
        <taxon>Bacteria</taxon>
        <taxon>Pseudomonadati</taxon>
        <taxon>Myxococcota</taxon>
        <taxon>Myxococcia</taxon>
        <taxon>Myxococcales</taxon>
        <taxon>Cystobacterineae</taxon>
        <taxon>Archangiaceae</taxon>
        <taxon>Stigmatella</taxon>
    </lineage>
</organism>
<proteinExistence type="predicted"/>